<sequence length="83" mass="9577">MKNIIKFDSLISNIYSAVFSNKEGEKTYTSASTGYECNGKVISYKKWQDFVDSFDGEITFYNEDGKRLALIQQKPNEYRTVVI</sequence>
<accession>A0A8S5T2F6</accession>
<dbReference type="EMBL" id="BK032734">
    <property type="protein sequence ID" value="DAF57441.1"/>
    <property type="molecule type" value="Genomic_DNA"/>
</dbReference>
<organism evidence="1">
    <name type="scientific">Myoviridae sp. ctqfO1</name>
    <dbReference type="NCBI Taxonomy" id="2827710"/>
    <lineage>
        <taxon>Viruses</taxon>
        <taxon>Duplodnaviria</taxon>
        <taxon>Heunggongvirae</taxon>
        <taxon>Uroviricota</taxon>
        <taxon>Caudoviricetes</taxon>
    </lineage>
</organism>
<evidence type="ECO:0000313" key="1">
    <source>
        <dbReference type="EMBL" id="DAF57441.1"/>
    </source>
</evidence>
<proteinExistence type="predicted"/>
<protein>
    <submittedName>
        <fullName evidence="1">Uncharacterized protein</fullName>
    </submittedName>
</protein>
<reference evidence="1" key="1">
    <citation type="journal article" date="2021" name="Proc. Natl. Acad. Sci. U.S.A.">
        <title>A Catalog of Tens of Thousands of Viruses from Human Metagenomes Reveals Hidden Associations with Chronic Diseases.</title>
        <authorList>
            <person name="Tisza M.J."/>
            <person name="Buck C.B."/>
        </authorList>
    </citation>
    <scope>NUCLEOTIDE SEQUENCE</scope>
    <source>
        <strain evidence="1">CtqfO1</strain>
    </source>
</reference>
<name>A0A8S5T2F6_9CAUD</name>